<dbReference type="EMBL" id="JAEPRB010000039">
    <property type="protein sequence ID" value="KAG2224640.1"/>
    <property type="molecule type" value="Genomic_DNA"/>
</dbReference>
<dbReference type="InterPro" id="IPR000008">
    <property type="entry name" value="C2_dom"/>
</dbReference>
<protein>
    <recommendedName>
        <fullName evidence="3">C2 domain-containing protein</fullName>
    </recommendedName>
</protein>
<feature type="region of interest" description="Disordered" evidence="2">
    <location>
        <begin position="619"/>
        <end position="638"/>
    </location>
</feature>
<dbReference type="InterPro" id="IPR046349">
    <property type="entry name" value="C1-like_sf"/>
</dbReference>
<keyword evidence="1" id="KW-0175">Coiled coil</keyword>
<feature type="region of interest" description="Disordered" evidence="2">
    <location>
        <begin position="305"/>
        <end position="375"/>
    </location>
</feature>
<evidence type="ECO:0000259" key="3">
    <source>
        <dbReference type="SMART" id="SM00239"/>
    </source>
</evidence>
<dbReference type="SUPFAM" id="SSF57889">
    <property type="entry name" value="Cysteine-rich domain"/>
    <property type="match status" value="2"/>
</dbReference>
<dbReference type="CDD" id="cd20823">
    <property type="entry name" value="C1_ScPKC1-like_rpt2"/>
    <property type="match status" value="1"/>
</dbReference>
<feature type="coiled-coil region" evidence="1">
    <location>
        <begin position="35"/>
        <end position="62"/>
    </location>
</feature>
<dbReference type="Proteomes" id="UP000646827">
    <property type="component" value="Unassembled WGS sequence"/>
</dbReference>
<organism evidence="4 5">
    <name type="scientific">Circinella minor</name>
    <dbReference type="NCBI Taxonomy" id="1195481"/>
    <lineage>
        <taxon>Eukaryota</taxon>
        <taxon>Fungi</taxon>
        <taxon>Fungi incertae sedis</taxon>
        <taxon>Mucoromycota</taxon>
        <taxon>Mucoromycotina</taxon>
        <taxon>Mucoromycetes</taxon>
        <taxon>Mucorales</taxon>
        <taxon>Lichtheimiaceae</taxon>
        <taxon>Circinella</taxon>
    </lineage>
</organism>
<feature type="domain" description="C2" evidence="3">
    <location>
        <begin position="193"/>
        <end position="287"/>
    </location>
</feature>
<feature type="coiled-coil region" evidence="1">
    <location>
        <begin position="136"/>
        <end position="163"/>
    </location>
</feature>
<comment type="caution">
    <text evidence="4">The sequence shown here is derived from an EMBL/GenBank/DDBJ whole genome shotgun (WGS) entry which is preliminary data.</text>
</comment>
<accession>A0A8H7S9N4</accession>
<dbReference type="InterPro" id="IPR035892">
    <property type="entry name" value="C2_domain_sf"/>
</dbReference>
<gene>
    <name evidence="4" type="ORF">INT45_007885</name>
</gene>
<proteinExistence type="predicted"/>
<evidence type="ECO:0000256" key="1">
    <source>
        <dbReference type="SAM" id="Coils"/>
    </source>
</evidence>
<feature type="compositionally biased region" description="Low complexity" evidence="2">
    <location>
        <begin position="351"/>
        <end position="375"/>
    </location>
</feature>
<name>A0A8H7S9N4_9FUNG</name>
<dbReference type="SUPFAM" id="SSF46585">
    <property type="entry name" value="HR1 repeat"/>
    <property type="match status" value="1"/>
</dbReference>
<reference evidence="4 5" key="1">
    <citation type="submission" date="2020-12" db="EMBL/GenBank/DDBJ databases">
        <title>Metabolic potential, ecology and presence of endohyphal bacteria is reflected in genomic diversity of Mucoromycotina.</title>
        <authorList>
            <person name="Muszewska A."/>
            <person name="Okrasinska A."/>
            <person name="Steczkiewicz K."/>
            <person name="Drgas O."/>
            <person name="Orlowska M."/>
            <person name="Perlinska-Lenart U."/>
            <person name="Aleksandrzak-Piekarczyk T."/>
            <person name="Szatraj K."/>
            <person name="Zielenkiewicz U."/>
            <person name="Pilsyk S."/>
            <person name="Malc E."/>
            <person name="Mieczkowski P."/>
            <person name="Kruszewska J.S."/>
            <person name="Biernat P."/>
            <person name="Pawlowska J."/>
        </authorList>
    </citation>
    <scope>NUCLEOTIDE SEQUENCE [LARGE SCALE GENOMIC DNA]</scope>
    <source>
        <strain evidence="4 5">CBS 142.35</strain>
    </source>
</reference>
<dbReference type="Pfam" id="PF00168">
    <property type="entry name" value="C2"/>
    <property type="match status" value="1"/>
</dbReference>
<feature type="compositionally biased region" description="Low complexity" evidence="2">
    <location>
        <begin position="321"/>
        <end position="343"/>
    </location>
</feature>
<dbReference type="AlphaFoldDB" id="A0A8H7S9N4"/>
<dbReference type="SMART" id="SM00239">
    <property type="entry name" value="C2"/>
    <property type="match status" value="1"/>
</dbReference>
<keyword evidence="5" id="KW-1185">Reference proteome</keyword>
<evidence type="ECO:0000313" key="4">
    <source>
        <dbReference type="EMBL" id="KAG2224640.1"/>
    </source>
</evidence>
<evidence type="ECO:0000256" key="2">
    <source>
        <dbReference type="SAM" id="MobiDB-lite"/>
    </source>
</evidence>
<evidence type="ECO:0000313" key="5">
    <source>
        <dbReference type="Proteomes" id="UP000646827"/>
    </source>
</evidence>
<dbReference type="Gene3D" id="3.30.60.20">
    <property type="match status" value="1"/>
</dbReference>
<dbReference type="SUPFAM" id="SSF49562">
    <property type="entry name" value="C2 domain (Calcium/lipid-binding domain, CaLB)"/>
    <property type="match status" value="1"/>
</dbReference>
<sequence length="729" mass="81599">MSDKIAILEAKIAENKQGLAGTLLARSMLKDRNGIARAEIQITEYERSLAYFTQELAKLQARKVPEIASTRANSIKRHYTNLELLTSETPYNKPKVSLKLHEIDYKTDVERKLLSGIKKLAEAINGPSNKVARRRQIEVNAEKEQSEQKLELLSRALRKYKQLHIEDDEEELGFDSVLSTELPPGIRQPVTGTLHLQIMQARNLEHVPTRTMRSPITITTAKIDGTVKYKSHPTRTDKWFENCKIPVNKGSELELEIHDESSDKRQLIGIIWIKVADIAEALRKQKVKDGQNDLGWVSAKIVRQQQNESIPTHHLTDSNVSMTSTTTDSPSSASSTASSSIAALGGGGGSSPSSSSFIPAVPPNSTATSRTGSSTTTTDILYHRTSISKSDENGIMEWFDVEPYGELALKLNFVRENPTVTFPFAPKQKPILVRAGAVREKPAGERYEVNGHQFIEHRLYNIMKCAYCDDFLVKNGFRCDGNIVLILVMEDVLEKWLQNDLEEDRVNHRIPHRFIPITNIGANWCCHCGQVLSLGSRKARKCSVPDFCGLSMEIANQMLAEIRAARDRPIPPLHRQSIQQPIHSTSNTKTTQTPALILRKDTIIGDNESFDSMSVQASEGGSIRPYSLSGPSQPITTTTTTTTITECNNEETESNYNTNEIVSKLGILPIGGRREQKEQDDNTTVLGDNNNSRLEDPYLRIYEQLDHQLQGHYTETLINDSHMYSQVCI</sequence>
<dbReference type="OrthoDB" id="63267at2759"/>
<dbReference type="InterPro" id="IPR036274">
    <property type="entry name" value="HR1_rpt_sf"/>
</dbReference>